<dbReference type="EMBL" id="RRYP01033540">
    <property type="protein sequence ID" value="TNV70711.1"/>
    <property type="molecule type" value="Genomic_DNA"/>
</dbReference>
<name>A0A8J8N9A3_HALGN</name>
<sequence>MGSYSPKSIREGNNKRPSLSKLKMMTRLGLLQNNNKKLFNQKFWKSNNRNTSRENCKFLWKSDARKQFLSRNQIRNQWKSRQNNHQKFKNKCVNQSYKSKLLKLLMRLLLQSMKKWISNKNPELQ</sequence>
<reference evidence="1" key="1">
    <citation type="submission" date="2019-06" db="EMBL/GenBank/DDBJ databases">
        <authorList>
            <person name="Zheng W."/>
        </authorList>
    </citation>
    <scope>NUCLEOTIDE SEQUENCE</scope>
    <source>
        <strain evidence="1">QDHG01</strain>
    </source>
</reference>
<keyword evidence="2" id="KW-1185">Reference proteome</keyword>
<proteinExistence type="predicted"/>
<evidence type="ECO:0000313" key="2">
    <source>
        <dbReference type="Proteomes" id="UP000785679"/>
    </source>
</evidence>
<organism evidence="1 2">
    <name type="scientific">Halteria grandinella</name>
    <dbReference type="NCBI Taxonomy" id="5974"/>
    <lineage>
        <taxon>Eukaryota</taxon>
        <taxon>Sar</taxon>
        <taxon>Alveolata</taxon>
        <taxon>Ciliophora</taxon>
        <taxon>Intramacronucleata</taxon>
        <taxon>Spirotrichea</taxon>
        <taxon>Stichotrichia</taxon>
        <taxon>Sporadotrichida</taxon>
        <taxon>Halteriidae</taxon>
        <taxon>Halteria</taxon>
    </lineage>
</organism>
<gene>
    <name evidence="1" type="ORF">FGO68_gene12172</name>
</gene>
<dbReference type="AlphaFoldDB" id="A0A8J8N9A3"/>
<dbReference type="Proteomes" id="UP000785679">
    <property type="component" value="Unassembled WGS sequence"/>
</dbReference>
<evidence type="ECO:0000313" key="1">
    <source>
        <dbReference type="EMBL" id="TNV70711.1"/>
    </source>
</evidence>
<comment type="caution">
    <text evidence="1">The sequence shown here is derived from an EMBL/GenBank/DDBJ whole genome shotgun (WGS) entry which is preliminary data.</text>
</comment>
<protein>
    <submittedName>
        <fullName evidence="1">Uncharacterized protein</fullName>
    </submittedName>
</protein>
<accession>A0A8J8N9A3</accession>